<keyword evidence="1" id="KW-0677">Repeat</keyword>
<feature type="compositionally biased region" description="Basic and acidic residues" evidence="4">
    <location>
        <begin position="668"/>
        <end position="678"/>
    </location>
</feature>
<evidence type="ECO:0000313" key="6">
    <source>
        <dbReference type="Proteomes" id="UP001281761"/>
    </source>
</evidence>
<dbReference type="Gene3D" id="1.25.40.1010">
    <property type="match status" value="1"/>
</dbReference>
<accession>A0ABQ9Y5S0</accession>
<name>A0ABQ9Y5S0_9EUKA</name>
<reference evidence="5 6" key="1">
    <citation type="journal article" date="2022" name="bioRxiv">
        <title>Genomics of Preaxostyla Flagellates Illuminates Evolutionary Transitions and the Path Towards Mitochondrial Loss.</title>
        <authorList>
            <person name="Novak L.V.F."/>
            <person name="Treitli S.C."/>
            <person name="Pyrih J."/>
            <person name="Halakuc P."/>
            <person name="Pipaliya S.V."/>
            <person name="Vacek V."/>
            <person name="Brzon O."/>
            <person name="Soukal P."/>
            <person name="Eme L."/>
            <person name="Dacks J.B."/>
            <person name="Karnkowska A."/>
            <person name="Elias M."/>
            <person name="Hampl V."/>
        </authorList>
    </citation>
    <scope>NUCLEOTIDE SEQUENCE [LARGE SCALE GENOMIC DNA]</scope>
    <source>
        <strain evidence="5">NAU3</strain>
        <tissue evidence="5">Gut</tissue>
    </source>
</reference>
<protein>
    <submittedName>
        <fullName evidence="5">N-terminal acetyltransferase A complex auxiliary subunit NAA15</fullName>
    </submittedName>
</protein>
<comment type="caution">
    <text evidence="5">The sequence shown here is derived from an EMBL/GenBank/DDBJ whole genome shotgun (WGS) entry which is preliminary data.</text>
</comment>
<feature type="compositionally biased region" description="Basic and acidic residues" evidence="4">
    <location>
        <begin position="642"/>
        <end position="660"/>
    </location>
</feature>
<dbReference type="Pfam" id="PF13181">
    <property type="entry name" value="TPR_8"/>
    <property type="match status" value="1"/>
</dbReference>
<feature type="region of interest" description="Disordered" evidence="4">
    <location>
        <begin position="642"/>
        <end position="691"/>
    </location>
</feature>
<dbReference type="SUPFAM" id="SSF48452">
    <property type="entry name" value="TPR-like"/>
    <property type="match status" value="2"/>
</dbReference>
<evidence type="ECO:0000256" key="4">
    <source>
        <dbReference type="SAM" id="MobiDB-lite"/>
    </source>
</evidence>
<evidence type="ECO:0000313" key="5">
    <source>
        <dbReference type="EMBL" id="KAK2959097.1"/>
    </source>
</evidence>
<dbReference type="PANTHER" id="PTHR22767:SF2">
    <property type="entry name" value="N(ALPHA)-ACETYLTRANSFERASE 15_16, ISOFORM A"/>
    <property type="match status" value="1"/>
</dbReference>
<dbReference type="Proteomes" id="UP001281761">
    <property type="component" value="Unassembled WGS sequence"/>
</dbReference>
<dbReference type="PANTHER" id="PTHR22767">
    <property type="entry name" value="N-TERMINAL ACETYLTRANSFERASE-RELATED"/>
    <property type="match status" value="1"/>
</dbReference>
<proteinExistence type="predicted"/>
<dbReference type="InterPro" id="IPR021183">
    <property type="entry name" value="NatA_aux_su"/>
</dbReference>
<gene>
    <name evidence="5" type="ORF">BLNAU_5892</name>
</gene>
<evidence type="ECO:0000256" key="2">
    <source>
        <dbReference type="ARBA" id="ARBA00022803"/>
    </source>
</evidence>
<dbReference type="Gene3D" id="1.25.40.1040">
    <property type="match status" value="1"/>
</dbReference>
<evidence type="ECO:0000256" key="3">
    <source>
        <dbReference type="PROSITE-ProRule" id="PRU00339"/>
    </source>
</evidence>
<organism evidence="5 6">
    <name type="scientific">Blattamonas nauphoetae</name>
    <dbReference type="NCBI Taxonomy" id="2049346"/>
    <lineage>
        <taxon>Eukaryota</taxon>
        <taxon>Metamonada</taxon>
        <taxon>Preaxostyla</taxon>
        <taxon>Oxymonadida</taxon>
        <taxon>Blattamonas</taxon>
    </lineage>
</organism>
<dbReference type="Pfam" id="PF12569">
    <property type="entry name" value="NatA_aux_su"/>
    <property type="match status" value="1"/>
</dbReference>
<sequence>MTFQDSVNKLKNKDRSVWKEFVTSIEDKDFKNAMKHSDYLLKIYPNHGETMCFRGLAFGYMGMNETAKELLDKGLACDPKSSRSWHTYGVYYAYIKDFRQAEVCYKKALEFDPTSEIILRDVSQMQIMHHEWNDLVKTRQIIMLQKPDKASWIGFIAANAISGNNEQALKALNSYIGTFRDGVTPKEECSGMFLYRAELLQRMKRYDEALQVLEVTQSAILDTVSWTKQHSDLLFLLNRKEEASNGYCDLLSHNSENMEYHARFLECQGLPSICETAEDSTKLVNLYSSLMSPTNTFGVSMPRSVRCLIEPLLHLNHVTQPELTQRLFAFAMFTLCERGVPSIWKVFEDVVISSKNRKKTIELFDIVSTECCSSIETNSSWPAKWRFANTSACLSASTETDPVEVDPSFILFAKLFCAYLADYCHQHAKAVSIIDSAIEHTPTMIELHVARARFMKHLGDLNEAAESMNRAHMMDEADRYLNVKAAKYYIHCGKLEIGESINAQFTDPANRDEDRTDLTPADYMYDEQAAWYFHTTGKGVLFRRGEVGRALKAFVRTGEIADDILNDMIDFQGFGLRRGSSVKPFEEMSLYMEHFTLRKEYVESVWWMIVLDLMLDWRKKTQGKHNAFEKLNKWYVEHPEDEVKKEEAATTETKEDEPKSKSKKKKSKNAEAKEKMEAAHQQGIPKKEEKRRMKDDINGVELIKKRDHVAEVEKNIEWLRKRLGMKLEKTFDDEIKSVMLDALQAEVSIRRDKMDDAARHALKTVGGLRKLKSKPAEEVEDFAKSLYIAQVLVHSVLMHLFVLCEKKAIPLDANGGKPTAFTFVWGQYKSFFDNPASPTELTTTLKSKQDFLSLVLAFEGCVVKDETDIDVVKIAHSGFDRQMGEFFYYRLLMVDMGDLAEKFITAAHEKAKIDVEGETSEQHERRMAILHSNVFTGSTHDAVLPPALFQPELLSTADPQLAQALQTFQAIAPPSEKETD</sequence>
<dbReference type="PROSITE" id="PS50005">
    <property type="entry name" value="TPR"/>
    <property type="match status" value="1"/>
</dbReference>
<feature type="repeat" description="TPR" evidence="3">
    <location>
        <begin position="82"/>
        <end position="115"/>
    </location>
</feature>
<dbReference type="InterPro" id="IPR011990">
    <property type="entry name" value="TPR-like_helical_dom_sf"/>
</dbReference>
<keyword evidence="2 3" id="KW-0802">TPR repeat</keyword>
<keyword evidence="6" id="KW-1185">Reference proteome</keyword>
<dbReference type="SMART" id="SM00028">
    <property type="entry name" value="TPR"/>
    <property type="match status" value="3"/>
</dbReference>
<evidence type="ECO:0000256" key="1">
    <source>
        <dbReference type="ARBA" id="ARBA00022737"/>
    </source>
</evidence>
<dbReference type="EMBL" id="JARBJD010000032">
    <property type="protein sequence ID" value="KAK2959097.1"/>
    <property type="molecule type" value="Genomic_DNA"/>
</dbReference>
<dbReference type="InterPro" id="IPR019734">
    <property type="entry name" value="TPR_rpt"/>
</dbReference>